<evidence type="ECO:0000259" key="1">
    <source>
        <dbReference type="Pfam" id="PF02627"/>
    </source>
</evidence>
<dbReference type="Gene3D" id="1.20.1290.10">
    <property type="entry name" value="AhpD-like"/>
    <property type="match status" value="1"/>
</dbReference>
<sequence length="136" mass="13727">MNASDSVADRITAGRAVYARNLGVPEDEAESTLAARAGAQYAREAFLAAGGPGWSGTGLTDRDRSVAVIAALVGQHVVDARLITYLNAARAAGVTEEGLAELTVLLTAHLGQPAASVAMATVLSTAPLAVLLKASA</sequence>
<protein>
    <submittedName>
        <fullName evidence="2">4-carboxymuconolactone decarboxylase</fullName>
    </submittedName>
</protein>
<organism evidence="2 3">
    <name type="scientific">Micromonospora haikouensis</name>
    <dbReference type="NCBI Taxonomy" id="686309"/>
    <lineage>
        <taxon>Bacteria</taxon>
        <taxon>Bacillati</taxon>
        <taxon>Actinomycetota</taxon>
        <taxon>Actinomycetes</taxon>
        <taxon>Micromonosporales</taxon>
        <taxon>Micromonosporaceae</taxon>
        <taxon>Micromonospora</taxon>
    </lineage>
</organism>
<gene>
    <name evidence="2" type="ORF">GA0070558_12493</name>
</gene>
<evidence type="ECO:0000313" key="3">
    <source>
        <dbReference type="Proteomes" id="UP000199375"/>
    </source>
</evidence>
<accession>A0A1C4XFF8</accession>
<dbReference type="InterPro" id="IPR003779">
    <property type="entry name" value="CMD-like"/>
</dbReference>
<evidence type="ECO:0000313" key="2">
    <source>
        <dbReference type="EMBL" id="SCF06871.1"/>
    </source>
</evidence>
<name>A0A1C4XFF8_9ACTN</name>
<feature type="domain" description="Carboxymuconolactone decarboxylase-like" evidence="1">
    <location>
        <begin position="44"/>
        <end position="120"/>
    </location>
</feature>
<dbReference type="RefSeq" id="WP_091283620.1">
    <property type="nucleotide sequence ID" value="NZ_FMCW01000024.1"/>
</dbReference>
<dbReference type="EMBL" id="FMCW01000024">
    <property type="protein sequence ID" value="SCF06871.1"/>
    <property type="molecule type" value="Genomic_DNA"/>
</dbReference>
<dbReference type="AlphaFoldDB" id="A0A1C4XFF8"/>
<dbReference type="Pfam" id="PF02627">
    <property type="entry name" value="CMD"/>
    <property type="match status" value="1"/>
</dbReference>
<dbReference type="Proteomes" id="UP000199375">
    <property type="component" value="Unassembled WGS sequence"/>
</dbReference>
<dbReference type="SUPFAM" id="SSF69118">
    <property type="entry name" value="AhpD-like"/>
    <property type="match status" value="1"/>
</dbReference>
<dbReference type="InterPro" id="IPR029032">
    <property type="entry name" value="AhpD-like"/>
</dbReference>
<reference evidence="2 3" key="1">
    <citation type="submission" date="2016-06" db="EMBL/GenBank/DDBJ databases">
        <authorList>
            <person name="Kjaerup R.B."/>
            <person name="Dalgaard T.S."/>
            <person name="Juul-Madsen H.R."/>
        </authorList>
    </citation>
    <scope>NUCLEOTIDE SEQUENCE [LARGE SCALE GENOMIC DNA]</scope>
    <source>
        <strain evidence="2 3">DSM 45626</strain>
    </source>
</reference>
<dbReference type="GO" id="GO:0051920">
    <property type="term" value="F:peroxiredoxin activity"/>
    <property type="evidence" value="ECO:0007669"/>
    <property type="project" value="InterPro"/>
</dbReference>
<proteinExistence type="predicted"/>